<evidence type="ECO:0000313" key="4">
    <source>
        <dbReference type="Proteomes" id="UP000183031"/>
    </source>
</evidence>
<evidence type="ECO:0000313" key="3">
    <source>
        <dbReference type="EMBL" id="SCZ02058.1"/>
    </source>
</evidence>
<proteinExistence type="predicted"/>
<dbReference type="PANTHER" id="PTHR13847">
    <property type="entry name" value="SARCOSINE DEHYDROGENASE-RELATED"/>
    <property type="match status" value="1"/>
</dbReference>
<evidence type="ECO:0000256" key="1">
    <source>
        <dbReference type="ARBA" id="ARBA00023002"/>
    </source>
</evidence>
<dbReference type="Proteomes" id="UP000183031">
    <property type="component" value="Unassembled WGS sequence"/>
</dbReference>
<evidence type="ECO:0000259" key="2">
    <source>
        <dbReference type="Pfam" id="PF01266"/>
    </source>
</evidence>
<feature type="domain" description="FAD dependent oxidoreductase" evidence="2">
    <location>
        <begin position="7"/>
        <end position="189"/>
    </location>
</feature>
<dbReference type="InterPro" id="IPR006076">
    <property type="entry name" value="FAD-dep_OxRdtase"/>
</dbReference>
<keyword evidence="1" id="KW-0560">Oxidoreductase</keyword>
<dbReference type="RefSeq" id="WP_238545855.1">
    <property type="nucleotide sequence ID" value="NZ_CBCSIN010000027.1"/>
</dbReference>
<gene>
    <name evidence="3" type="ORF">SAMN02927935_03511</name>
</gene>
<dbReference type="EMBL" id="FMUT01000010">
    <property type="protein sequence ID" value="SCZ02058.1"/>
    <property type="molecule type" value="Genomic_DNA"/>
</dbReference>
<dbReference type="Pfam" id="PF01266">
    <property type="entry name" value="DAO"/>
    <property type="match status" value="1"/>
</dbReference>
<dbReference type="Gene3D" id="3.50.50.60">
    <property type="entry name" value="FAD/NAD(P)-binding domain"/>
    <property type="match status" value="1"/>
</dbReference>
<protein>
    <submittedName>
        <fullName evidence="3">FAD dependent oxidoreductase</fullName>
    </submittedName>
</protein>
<name>A0A1G5KPM4_9GAMM</name>
<comment type="caution">
    <text evidence="3">The sequence shown here is derived from an EMBL/GenBank/DDBJ whole genome shotgun (WGS) entry which is preliminary data.</text>
</comment>
<keyword evidence="4" id="KW-1185">Reference proteome</keyword>
<dbReference type="Gene3D" id="3.30.9.10">
    <property type="entry name" value="D-Amino Acid Oxidase, subunit A, domain 2"/>
    <property type="match status" value="1"/>
</dbReference>
<dbReference type="PANTHER" id="PTHR13847:SF289">
    <property type="entry name" value="GLYCINE OXIDASE"/>
    <property type="match status" value="1"/>
</dbReference>
<dbReference type="InterPro" id="IPR036188">
    <property type="entry name" value="FAD/NAD-bd_sf"/>
</dbReference>
<sequence>MNGTSSRIIIVGAGIVGASIAYHLARQGQRVIVVEQAYPAAGATGSSFGWISEGVPDGAPDAFLRREIVADWMRLTQEIPELWVNWSGALSYGQAPATQNPDNRRLSLAEVMALEPALWRPDSQAYFAARDGAVDPQEVTQRLLERVGALGGELLLGRAVSGFLREAGGQITGIVTDEGAIAAERVVLA</sequence>
<accession>A0A1G5KPM4</accession>
<dbReference type="SUPFAM" id="SSF51905">
    <property type="entry name" value="FAD/NAD(P)-binding domain"/>
    <property type="match status" value="1"/>
</dbReference>
<reference evidence="3 4" key="1">
    <citation type="submission" date="2016-10" db="EMBL/GenBank/DDBJ databases">
        <authorList>
            <person name="Varghese N."/>
            <person name="Submissions S."/>
        </authorList>
    </citation>
    <scope>NUCLEOTIDE SEQUENCE [LARGE SCALE GENOMIC DNA]</scope>
    <source>
        <strain evidence="3 4">CGMCC 1.6853</strain>
    </source>
</reference>
<organism evidence="3 4">
    <name type="scientific">Serratia nematodiphila</name>
    <dbReference type="NCBI Taxonomy" id="458197"/>
    <lineage>
        <taxon>Bacteria</taxon>
        <taxon>Pseudomonadati</taxon>
        <taxon>Pseudomonadota</taxon>
        <taxon>Gammaproteobacteria</taxon>
        <taxon>Enterobacterales</taxon>
        <taxon>Yersiniaceae</taxon>
        <taxon>Serratia</taxon>
    </lineage>
</organism>